<keyword evidence="6" id="KW-0479">Metal-binding</keyword>
<evidence type="ECO:0000256" key="7">
    <source>
        <dbReference type="PIRSR" id="PIRSR600175-2"/>
    </source>
</evidence>
<proteinExistence type="predicted"/>
<keyword evidence="11" id="KW-1185">Reference proteome</keyword>
<feature type="binding site" evidence="6">
    <location>
        <position position="406"/>
    </location>
    <ligand>
        <name>Na(+)</name>
        <dbReference type="ChEBI" id="CHEBI:29101"/>
        <label>1</label>
    </ligand>
</feature>
<evidence type="ECO:0000256" key="8">
    <source>
        <dbReference type="SAM" id="MobiDB-lite"/>
    </source>
</evidence>
<dbReference type="EMBL" id="JAFBMS010000047">
    <property type="protein sequence ID" value="KAG9340017.1"/>
    <property type="molecule type" value="Genomic_DNA"/>
</dbReference>
<comment type="caution">
    <text evidence="10">The sequence shown here is derived from an EMBL/GenBank/DDBJ whole genome shotgun (WGS) entry which is preliminary data.</text>
</comment>
<evidence type="ECO:0000256" key="9">
    <source>
        <dbReference type="SAM" id="Phobius"/>
    </source>
</evidence>
<organism evidence="10 11">
    <name type="scientific">Albula glossodonta</name>
    <name type="common">roundjaw bonefish</name>
    <dbReference type="NCBI Taxonomy" id="121402"/>
    <lineage>
        <taxon>Eukaryota</taxon>
        <taxon>Metazoa</taxon>
        <taxon>Chordata</taxon>
        <taxon>Craniata</taxon>
        <taxon>Vertebrata</taxon>
        <taxon>Euteleostomi</taxon>
        <taxon>Actinopterygii</taxon>
        <taxon>Neopterygii</taxon>
        <taxon>Teleostei</taxon>
        <taxon>Albuliformes</taxon>
        <taxon>Albulidae</taxon>
        <taxon>Albula</taxon>
    </lineage>
</organism>
<dbReference type="SUPFAM" id="SSF161070">
    <property type="entry name" value="SNF-like"/>
    <property type="match status" value="1"/>
</dbReference>
<keyword evidence="7" id="KW-1015">Disulfide bond</keyword>
<dbReference type="PRINTS" id="PR00176">
    <property type="entry name" value="NANEUSMPORT"/>
</dbReference>
<keyword evidence="2" id="KW-0813">Transport</keyword>
<dbReference type="InterPro" id="IPR037272">
    <property type="entry name" value="SNS_sf"/>
</dbReference>
<dbReference type="Pfam" id="PF00209">
    <property type="entry name" value="SNF"/>
    <property type="match status" value="1"/>
</dbReference>
<dbReference type="OrthoDB" id="6581954at2759"/>
<evidence type="ECO:0000313" key="11">
    <source>
        <dbReference type="Proteomes" id="UP000824540"/>
    </source>
</evidence>
<evidence type="ECO:0000256" key="6">
    <source>
        <dbReference type="PIRSR" id="PIRSR600175-1"/>
    </source>
</evidence>
<evidence type="ECO:0000256" key="3">
    <source>
        <dbReference type="ARBA" id="ARBA00022692"/>
    </source>
</evidence>
<protein>
    <submittedName>
        <fullName evidence="10">Uncharacterized protein</fullName>
    </submittedName>
</protein>
<evidence type="ECO:0000256" key="2">
    <source>
        <dbReference type="ARBA" id="ARBA00022448"/>
    </source>
</evidence>
<keyword evidence="4 9" id="KW-1133">Transmembrane helix</keyword>
<dbReference type="PANTHER" id="PTHR11616:SF280">
    <property type="entry name" value="TRANSPORTER"/>
    <property type="match status" value="1"/>
</dbReference>
<keyword evidence="3 9" id="KW-0812">Transmembrane</keyword>
<feature type="disulfide bond" evidence="7">
    <location>
        <begin position="150"/>
        <end position="159"/>
    </location>
</feature>
<dbReference type="PROSITE" id="PS50267">
    <property type="entry name" value="NA_NEUROTRAN_SYMP_3"/>
    <property type="match status" value="1"/>
</dbReference>
<feature type="transmembrane region" description="Helical" evidence="9">
    <location>
        <begin position="250"/>
        <end position="272"/>
    </location>
</feature>
<dbReference type="Proteomes" id="UP000824540">
    <property type="component" value="Unassembled WGS sequence"/>
</dbReference>
<keyword evidence="5 9" id="KW-0472">Membrane</keyword>
<feature type="transmembrane region" description="Helical" evidence="9">
    <location>
        <begin position="292"/>
        <end position="313"/>
    </location>
</feature>
<dbReference type="PANTHER" id="PTHR11616">
    <property type="entry name" value="SODIUM/CHLORIDE DEPENDENT TRANSPORTER"/>
    <property type="match status" value="1"/>
</dbReference>
<reference evidence="10" key="1">
    <citation type="thesis" date="2021" institute="BYU ScholarsArchive" country="Provo, UT, USA">
        <title>Applications of and Algorithms for Genome Assembly and Genomic Analyses with an Emphasis on Marine Teleosts.</title>
        <authorList>
            <person name="Pickett B.D."/>
        </authorList>
    </citation>
    <scope>NUCLEOTIDE SEQUENCE</scope>
    <source>
        <strain evidence="10">HI-2016</strain>
    </source>
</reference>
<name>A0A8T2NUI6_9TELE</name>
<gene>
    <name evidence="10" type="ORF">JZ751_022128</name>
</gene>
<dbReference type="GO" id="GO:0005332">
    <property type="term" value="F:gamma-aminobutyric acid:sodium:chloride symporter activity"/>
    <property type="evidence" value="ECO:0007669"/>
    <property type="project" value="TreeGrafter"/>
</dbReference>
<dbReference type="GO" id="GO:0042995">
    <property type="term" value="C:cell projection"/>
    <property type="evidence" value="ECO:0007669"/>
    <property type="project" value="TreeGrafter"/>
</dbReference>
<feature type="region of interest" description="Disordered" evidence="8">
    <location>
        <begin position="1"/>
        <end position="30"/>
    </location>
</feature>
<sequence>MDPGSSDTPPNGVENTEAHRGRASGKNGEGKWAGKAEFRLALAGMSMGLVTVCHFPYICFLDGGGAFLIPYLIFLCFCGIPMFFLETVIGQYTGEGAVAAWRKICPMFQGIGIAVQIMVLYQNLLTSVFLAWGLFYLFNAFKHPLPWVSCDNAWNTDNCRNHSILNGDWSFLYNVTPYYDDFESNFTFPERHSDPENEFWNNRVLQRTDTDMGSFGPSGKLRGELVACLLLVWTACYFCTWKGVRWLGKVVYFSVAFPLFLLLLLFFRGVSLPGAWEGIWYFIYPAMYQFEYIIRPSTWVQALALVCHTFTMSRGVLTTLGSYNDYKNNCYKDCLALCILSSVVSVFSCFVMFSFLGFYAVDTDKTIHHLFEYDEMMPFTLYLKAISAVPGAQFWAVAFLLMLLFLVFNNLIMSMDSLVTAFVDMLPCKLKRMGRREVLVLIMV</sequence>
<accession>A0A8T2NUI6</accession>
<feature type="transmembrane region" description="Helical" evidence="9">
    <location>
        <begin position="64"/>
        <end position="85"/>
    </location>
</feature>
<comment type="subcellular location">
    <subcellularLocation>
        <location evidence="1">Membrane</location>
        <topology evidence="1">Multi-pass membrane protein</topology>
    </subcellularLocation>
</comment>
<evidence type="ECO:0000256" key="4">
    <source>
        <dbReference type="ARBA" id="ARBA00022989"/>
    </source>
</evidence>
<evidence type="ECO:0000256" key="5">
    <source>
        <dbReference type="ARBA" id="ARBA00023136"/>
    </source>
</evidence>
<dbReference type="GO" id="GO:0005886">
    <property type="term" value="C:plasma membrane"/>
    <property type="evidence" value="ECO:0007669"/>
    <property type="project" value="TreeGrafter"/>
</dbReference>
<dbReference type="AlphaFoldDB" id="A0A8T2NUI6"/>
<feature type="non-terminal residue" evidence="10">
    <location>
        <position position="444"/>
    </location>
</feature>
<dbReference type="GO" id="GO:0046872">
    <property type="term" value="F:metal ion binding"/>
    <property type="evidence" value="ECO:0007669"/>
    <property type="project" value="UniProtKB-KW"/>
</dbReference>
<keyword evidence="6" id="KW-0915">Sodium</keyword>
<evidence type="ECO:0000313" key="10">
    <source>
        <dbReference type="EMBL" id="KAG9340017.1"/>
    </source>
</evidence>
<feature type="binding site" evidence="6">
    <location>
        <position position="44"/>
    </location>
    <ligand>
        <name>Na(+)</name>
        <dbReference type="ChEBI" id="CHEBI:29101"/>
        <label>2</label>
    </ligand>
</feature>
<evidence type="ECO:0000256" key="1">
    <source>
        <dbReference type="ARBA" id="ARBA00004141"/>
    </source>
</evidence>
<feature type="transmembrane region" description="Helical" evidence="9">
    <location>
        <begin position="381"/>
        <end position="408"/>
    </location>
</feature>
<feature type="transmembrane region" description="Helical" evidence="9">
    <location>
        <begin position="334"/>
        <end position="361"/>
    </location>
</feature>
<dbReference type="InterPro" id="IPR000175">
    <property type="entry name" value="Na/ntran_symport"/>
</dbReference>
<feature type="transmembrane region" description="Helical" evidence="9">
    <location>
        <begin position="111"/>
        <end position="138"/>
    </location>
</feature>
<feature type="transmembrane region" description="Helical" evidence="9">
    <location>
        <begin position="40"/>
        <end position="58"/>
    </location>
</feature>